<sequence length="946" mass="105310">MSNSNENIFDELKNKISGEIYTDKIRRYMHSTDGSIFRVEPACIVYPKNRQDVVEIVKFANNYQLSIHSRGAGSGLCGAAIGRGIVIDFCKYMNKFEGFEKINDNEGTFTCEPGYRYGELEAFLKGSSMWFPAAPSSGEYATFGGMYGTNAGGGYSVKYGNVSDYIVDAEIVFHDGHIDTLSNIANTKIEDLNPELKELYDVLKENQDIINNGYPPIKCNVSGYELRGAYSASSLKLHKLFGGSEGTLGVITKLTFRVIRKKPYNALVIAYFDNKTNSSKAAQVGLKYEPAGIEIMDKSLLSLAVTHEPSLEGKLPTDVDNVLMFEFEGESVEEVSRYCQDTVDEIKAKHYTTQAFIAVSDEEKASYWAVRKAAVPILYLLKGKKKILALVEDAAVPTEKLVEYFDGLYEIFNRHKVEFVSYGHIAKGLLHNRPLLDLKDPYDINLLQVLADEVFELVHKLNGTISGEHGDGRIRSCYINRQYNTELYSLFLRVKSILDPDDLFNPEIKVTSDPAQMTKHLRYGADYGASDKAIQKQLVWEEDFILEAEKCHGCSKCTTVTAATRMCPVYKALRDEAAAPKAKANILRGLLSNVIDSEAMYQEAFQHVINHCVNCGSCSRECPSKVNIPKLALEAKSRYAEKFGVSLDAKLVTNFETAGRLTHKISPVVSALMAPKFMRNILQLTTGLASDRKFVKFASKSLYDRINKTEGNGEKVVMYFAGCYASFIKPEIGESTINVLKKLGYKVVTPAQHCCGIPHLSKGLAKDARMQIKKNLKEWGSLIDQVDYIVSACSSCTLSLTKEWLYYQNDEITQKVRDKTVFIMDLVEKHLKDVELVSNDISLGYHTPCHTKLLKNPAGTLNVLKQLPGVKVEDLKSGCCGMAGSWGMAAKNYDLSVKIGKPMVDKLMSSTCSTGTTECPTCSMQMEHLGDKNVMHPIEVIDKCIK</sequence>
<evidence type="ECO:0000313" key="11">
    <source>
        <dbReference type="Proteomes" id="UP000824176"/>
    </source>
</evidence>
<name>A0A9D2GV99_9BACT</name>
<dbReference type="EMBL" id="DXAQ01000122">
    <property type="protein sequence ID" value="HIZ89881.1"/>
    <property type="molecule type" value="Genomic_DNA"/>
</dbReference>
<dbReference type="NCBIfam" id="NF008369">
    <property type="entry name" value="PRK11168.1"/>
    <property type="match status" value="1"/>
</dbReference>
<dbReference type="InterPro" id="IPR016169">
    <property type="entry name" value="FAD-bd_PCMH_sub2"/>
</dbReference>
<dbReference type="EC" id="1.1.5.3" evidence="10"/>
<dbReference type="GO" id="GO:1903457">
    <property type="term" value="P:lactate catabolic process"/>
    <property type="evidence" value="ECO:0007669"/>
    <property type="project" value="TreeGrafter"/>
</dbReference>
<dbReference type="Proteomes" id="UP000824176">
    <property type="component" value="Unassembled WGS sequence"/>
</dbReference>
<keyword evidence="4" id="KW-0274">FAD</keyword>
<dbReference type="GO" id="GO:0004368">
    <property type="term" value="F:glycerol-3-phosphate dehydrogenase (quinone) activity"/>
    <property type="evidence" value="ECO:0007669"/>
    <property type="project" value="UniProtKB-EC"/>
</dbReference>
<dbReference type="Pfam" id="PF02754">
    <property type="entry name" value="CCG"/>
    <property type="match status" value="2"/>
</dbReference>
<dbReference type="InterPro" id="IPR004017">
    <property type="entry name" value="Cys_rich_dom"/>
</dbReference>
<dbReference type="InterPro" id="IPR036318">
    <property type="entry name" value="FAD-bd_PCMH-like_sf"/>
</dbReference>
<dbReference type="PANTHER" id="PTHR11748:SF119">
    <property type="entry name" value="D-2-HYDROXYGLUTARATE DEHYDROGENASE"/>
    <property type="match status" value="1"/>
</dbReference>
<dbReference type="PROSITE" id="PS51379">
    <property type="entry name" value="4FE4S_FER_2"/>
    <property type="match status" value="1"/>
</dbReference>
<evidence type="ECO:0000256" key="1">
    <source>
        <dbReference type="ARBA" id="ARBA00001974"/>
    </source>
</evidence>
<evidence type="ECO:0000256" key="2">
    <source>
        <dbReference type="ARBA" id="ARBA00022630"/>
    </source>
</evidence>
<dbReference type="GO" id="GO:0008720">
    <property type="term" value="F:D-lactate dehydrogenase (NAD+) activity"/>
    <property type="evidence" value="ECO:0007669"/>
    <property type="project" value="TreeGrafter"/>
</dbReference>
<dbReference type="GO" id="GO:0004458">
    <property type="term" value="F:D-lactate dehydrogenase (cytochrome) activity"/>
    <property type="evidence" value="ECO:0007669"/>
    <property type="project" value="TreeGrafter"/>
</dbReference>
<dbReference type="InterPro" id="IPR006094">
    <property type="entry name" value="Oxid_FAD_bind_N"/>
</dbReference>
<dbReference type="AlphaFoldDB" id="A0A9D2GV99"/>
<reference evidence="10" key="2">
    <citation type="submission" date="2021-04" db="EMBL/GenBank/DDBJ databases">
        <authorList>
            <person name="Gilroy R."/>
        </authorList>
    </citation>
    <scope>NUCLEOTIDE SEQUENCE</scope>
    <source>
        <strain evidence="10">ChiW4-1371</strain>
    </source>
</reference>
<dbReference type="InterPro" id="IPR017896">
    <property type="entry name" value="4Fe4S_Fe-S-bd"/>
</dbReference>
<feature type="domain" description="4Fe-4S ferredoxin-type" evidence="8">
    <location>
        <begin position="603"/>
        <end position="634"/>
    </location>
</feature>
<protein>
    <submittedName>
        <fullName evidence="10">Anaerobic glycerol-3-phosphate dehydrogenase subunit C</fullName>
        <ecNumber evidence="10">1.1.5.3</ecNumber>
    </submittedName>
</protein>
<dbReference type="SUPFAM" id="SSF46548">
    <property type="entry name" value="alpha-helical ferredoxin"/>
    <property type="match status" value="1"/>
</dbReference>
<dbReference type="GO" id="GO:0046872">
    <property type="term" value="F:metal ion binding"/>
    <property type="evidence" value="ECO:0007669"/>
    <property type="project" value="UniProtKB-KW"/>
</dbReference>
<dbReference type="InterPro" id="IPR016164">
    <property type="entry name" value="FAD-linked_Oxase-like_C"/>
</dbReference>
<dbReference type="InterPro" id="IPR017900">
    <property type="entry name" value="4Fe4S_Fe_S_CS"/>
</dbReference>
<gene>
    <name evidence="10" type="ORF">H9804_08035</name>
</gene>
<dbReference type="InterPro" id="IPR004113">
    <property type="entry name" value="FAD-bd_oxidored_4_C"/>
</dbReference>
<dbReference type="GO" id="GO:0051536">
    <property type="term" value="F:iron-sulfur cluster binding"/>
    <property type="evidence" value="ECO:0007669"/>
    <property type="project" value="UniProtKB-KW"/>
</dbReference>
<keyword evidence="6" id="KW-0408">Iron</keyword>
<comment type="caution">
    <text evidence="10">The sequence shown here is derived from an EMBL/GenBank/DDBJ whole genome shotgun (WGS) entry which is preliminary data.</text>
</comment>
<dbReference type="Pfam" id="PF02913">
    <property type="entry name" value="FAD-oxidase_C"/>
    <property type="match status" value="1"/>
</dbReference>
<dbReference type="PANTHER" id="PTHR11748">
    <property type="entry name" value="D-LACTATE DEHYDROGENASE"/>
    <property type="match status" value="1"/>
</dbReference>
<evidence type="ECO:0000256" key="3">
    <source>
        <dbReference type="ARBA" id="ARBA00022723"/>
    </source>
</evidence>
<evidence type="ECO:0000256" key="5">
    <source>
        <dbReference type="ARBA" id="ARBA00023002"/>
    </source>
</evidence>
<dbReference type="InterPro" id="IPR016166">
    <property type="entry name" value="FAD-bd_PCMH"/>
</dbReference>
<organism evidence="10 11">
    <name type="scientific">Candidatus Mucispirillum faecigallinarum</name>
    <dbReference type="NCBI Taxonomy" id="2838699"/>
    <lineage>
        <taxon>Bacteria</taxon>
        <taxon>Pseudomonadati</taxon>
        <taxon>Deferribacterota</taxon>
        <taxon>Deferribacteres</taxon>
        <taxon>Deferribacterales</taxon>
        <taxon>Mucispirillaceae</taxon>
        <taxon>Mucispirillum</taxon>
    </lineage>
</organism>
<keyword evidence="3" id="KW-0479">Metal-binding</keyword>
<evidence type="ECO:0000313" key="10">
    <source>
        <dbReference type="EMBL" id="HIZ89881.1"/>
    </source>
</evidence>
<keyword evidence="7" id="KW-0411">Iron-sulfur</keyword>
<evidence type="ECO:0000259" key="8">
    <source>
        <dbReference type="PROSITE" id="PS51379"/>
    </source>
</evidence>
<dbReference type="SUPFAM" id="SSF56176">
    <property type="entry name" value="FAD-binding/transporter-associated domain-like"/>
    <property type="match status" value="1"/>
</dbReference>
<dbReference type="Gene3D" id="3.30.465.10">
    <property type="match status" value="2"/>
</dbReference>
<evidence type="ECO:0000259" key="9">
    <source>
        <dbReference type="PROSITE" id="PS51387"/>
    </source>
</evidence>
<dbReference type="Gene3D" id="1.10.1060.10">
    <property type="entry name" value="Alpha-helical ferredoxin"/>
    <property type="match status" value="1"/>
</dbReference>
<dbReference type="Gene3D" id="3.30.70.2740">
    <property type="match status" value="1"/>
</dbReference>
<feature type="domain" description="FAD-binding PCMH-type" evidence="9">
    <location>
        <begin position="37"/>
        <end position="261"/>
    </location>
</feature>
<dbReference type="Pfam" id="PF01565">
    <property type="entry name" value="FAD_binding_4"/>
    <property type="match status" value="1"/>
</dbReference>
<evidence type="ECO:0000256" key="7">
    <source>
        <dbReference type="ARBA" id="ARBA00023014"/>
    </source>
</evidence>
<accession>A0A9D2GV99</accession>
<keyword evidence="2" id="KW-0285">Flavoprotein</keyword>
<dbReference type="SUPFAM" id="SSF55103">
    <property type="entry name" value="FAD-linked oxidases, C-terminal domain"/>
    <property type="match status" value="1"/>
</dbReference>
<reference evidence="10" key="1">
    <citation type="journal article" date="2021" name="PeerJ">
        <title>Extensive microbial diversity within the chicken gut microbiome revealed by metagenomics and culture.</title>
        <authorList>
            <person name="Gilroy R."/>
            <person name="Ravi A."/>
            <person name="Getino M."/>
            <person name="Pursley I."/>
            <person name="Horton D.L."/>
            <person name="Alikhan N.F."/>
            <person name="Baker D."/>
            <person name="Gharbi K."/>
            <person name="Hall N."/>
            <person name="Watson M."/>
            <person name="Adriaenssens E.M."/>
            <person name="Foster-Nyarko E."/>
            <person name="Jarju S."/>
            <person name="Secka A."/>
            <person name="Antonio M."/>
            <person name="Oren A."/>
            <person name="Chaudhuri R.R."/>
            <person name="La Ragione R."/>
            <person name="Hildebrand F."/>
            <person name="Pallen M.J."/>
        </authorList>
    </citation>
    <scope>NUCLEOTIDE SEQUENCE</scope>
    <source>
        <strain evidence="10">ChiW4-1371</strain>
    </source>
</reference>
<comment type="cofactor">
    <cofactor evidence="1">
        <name>FAD</name>
        <dbReference type="ChEBI" id="CHEBI:57692"/>
    </cofactor>
</comment>
<dbReference type="GO" id="GO:0071949">
    <property type="term" value="F:FAD binding"/>
    <property type="evidence" value="ECO:0007669"/>
    <property type="project" value="InterPro"/>
</dbReference>
<keyword evidence="5 10" id="KW-0560">Oxidoreductase</keyword>
<dbReference type="PROSITE" id="PS51387">
    <property type="entry name" value="FAD_PCMH"/>
    <property type="match status" value="1"/>
</dbReference>
<dbReference type="Pfam" id="PF13183">
    <property type="entry name" value="Fer4_8"/>
    <property type="match status" value="1"/>
</dbReference>
<dbReference type="InterPro" id="IPR009051">
    <property type="entry name" value="Helical_ferredxn"/>
</dbReference>
<proteinExistence type="predicted"/>
<dbReference type="Gene3D" id="3.30.70.2190">
    <property type="match status" value="1"/>
</dbReference>
<evidence type="ECO:0000256" key="6">
    <source>
        <dbReference type="ARBA" id="ARBA00023004"/>
    </source>
</evidence>
<evidence type="ECO:0000256" key="4">
    <source>
        <dbReference type="ARBA" id="ARBA00022827"/>
    </source>
</evidence>
<dbReference type="PROSITE" id="PS00198">
    <property type="entry name" value="4FE4S_FER_1"/>
    <property type="match status" value="1"/>
</dbReference>